<name>A0A0G0W4B2_UNCKA</name>
<dbReference type="PIRSF" id="PIRSF021700">
    <property type="entry name" value="3_dmu_93_MTrfase"/>
    <property type="match status" value="1"/>
</dbReference>
<dbReference type="InterPro" id="IPR029068">
    <property type="entry name" value="Glyas_Bleomycin-R_OHBP_Dase"/>
</dbReference>
<proteinExistence type="predicted"/>
<accession>A0A0G0W4B2</accession>
<comment type="caution">
    <text evidence="2">The sequence shown here is derived from an EMBL/GenBank/DDBJ whole genome shotgun (WGS) entry which is preliminary data.</text>
</comment>
<dbReference type="CDD" id="cd06588">
    <property type="entry name" value="PhnB_like"/>
    <property type="match status" value="1"/>
</dbReference>
<protein>
    <recommendedName>
        <fullName evidence="1">PhnB-like domain-containing protein</fullName>
    </recommendedName>
</protein>
<evidence type="ECO:0000313" key="3">
    <source>
        <dbReference type="Proteomes" id="UP000034544"/>
    </source>
</evidence>
<dbReference type="SUPFAM" id="SSF54593">
    <property type="entry name" value="Glyoxalase/Bleomycin resistance protein/Dihydroxybiphenyl dioxygenase"/>
    <property type="match status" value="1"/>
</dbReference>
<sequence length="161" mass="18499">MNIQKISPCIWFNKDAEEAANLYVSLFDNSKIIAVDRYNAQTSKESEMPEGSVMWVRFTLGGQEFGALNGGTYFTLTPAISFVVLCESQEEIDKLWDAFSEDGKTMQCGWVTDKYGVTWQIVPEELDAMLHDEDENKVKKVWEAMLKMEKLDINELREAYM</sequence>
<dbReference type="EMBL" id="LCBF01000001">
    <property type="protein sequence ID" value="KKS07854.1"/>
    <property type="molecule type" value="Genomic_DNA"/>
</dbReference>
<reference evidence="2 3" key="1">
    <citation type="journal article" date="2015" name="Nature">
        <title>rRNA introns, odd ribosomes, and small enigmatic genomes across a large radiation of phyla.</title>
        <authorList>
            <person name="Brown C.T."/>
            <person name="Hug L.A."/>
            <person name="Thomas B.C."/>
            <person name="Sharon I."/>
            <person name="Castelle C.J."/>
            <person name="Singh A."/>
            <person name="Wilkins M.J."/>
            <person name="Williams K.H."/>
            <person name="Banfield J.F."/>
        </authorList>
    </citation>
    <scope>NUCLEOTIDE SEQUENCE [LARGE SCALE GENOMIC DNA]</scope>
</reference>
<dbReference type="PANTHER" id="PTHR33990">
    <property type="entry name" value="PROTEIN YJDN-RELATED"/>
    <property type="match status" value="1"/>
</dbReference>
<dbReference type="InterPro" id="IPR028973">
    <property type="entry name" value="PhnB-like"/>
</dbReference>
<organism evidence="2 3">
    <name type="scientific">candidate division WWE3 bacterium GW2011_GWE1_41_27</name>
    <dbReference type="NCBI Taxonomy" id="1619131"/>
    <lineage>
        <taxon>Bacteria</taxon>
        <taxon>Katanobacteria</taxon>
    </lineage>
</organism>
<dbReference type="Proteomes" id="UP000034544">
    <property type="component" value="Unassembled WGS sequence"/>
</dbReference>
<dbReference type="AlphaFoldDB" id="A0A0G0W4B2"/>
<evidence type="ECO:0000259" key="1">
    <source>
        <dbReference type="Pfam" id="PF06983"/>
    </source>
</evidence>
<gene>
    <name evidence="2" type="ORF">UU59_C0001G0027</name>
</gene>
<feature type="domain" description="PhnB-like" evidence="1">
    <location>
        <begin position="4"/>
        <end position="122"/>
    </location>
</feature>
<dbReference type="Gene3D" id="3.10.180.10">
    <property type="entry name" value="2,3-Dihydroxybiphenyl 1,2-Dioxygenase, domain 1"/>
    <property type="match status" value="1"/>
</dbReference>
<evidence type="ECO:0000313" key="2">
    <source>
        <dbReference type="EMBL" id="KKS07854.1"/>
    </source>
</evidence>
<dbReference type="Pfam" id="PF06983">
    <property type="entry name" value="3-dmu-9_3-mt"/>
    <property type="match status" value="1"/>
</dbReference>
<dbReference type="InterPro" id="IPR009725">
    <property type="entry name" value="3_dmu_93_MTrfase"/>
</dbReference>